<evidence type="ECO:0000256" key="1">
    <source>
        <dbReference type="ARBA" id="ARBA00004571"/>
    </source>
</evidence>
<protein>
    <recommendedName>
        <fullName evidence="8">TonB-dependent receptor plug domain-containing protein</fullName>
    </recommendedName>
</protein>
<dbReference type="SUPFAM" id="SSF56935">
    <property type="entry name" value="Porins"/>
    <property type="match status" value="1"/>
</dbReference>
<evidence type="ECO:0000313" key="9">
    <source>
        <dbReference type="EMBL" id="MDR6237910.1"/>
    </source>
</evidence>
<evidence type="ECO:0000256" key="5">
    <source>
        <dbReference type="ARBA" id="ARBA00022729"/>
    </source>
</evidence>
<keyword evidence="6" id="KW-0472">Membrane</keyword>
<dbReference type="SUPFAM" id="SSF49464">
    <property type="entry name" value="Carboxypeptidase regulatory domain-like"/>
    <property type="match status" value="1"/>
</dbReference>
<evidence type="ECO:0000256" key="4">
    <source>
        <dbReference type="ARBA" id="ARBA00022692"/>
    </source>
</evidence>
<evidence type="ECO:0000259" key="8">
    <source>
        <dbReference type="Pfam" id="PF07715"/>
    </source>
</evidence>
<dbReference type="Gene3D" id="2.60.40.1120">
    <property type="entry name" value="Carboxypeptidase-like, regulatory domain"/>
    <property type="match status" value="1"/>
</dbReference>
<name>A0AAE4BRK6_9BACT</name>
<comment type="caution">
    <text evidence="9">The sequence shown here is derived from an EMBL/GenBank/DDBJ whole genome shotgun (WGS) entry which is preliminary data.</text>
</comment>
<evidence type="ECO:0000256" key="3">
    <source>
        <dbReference type="ARBA" id="ARBA00022452"/>
    </source>
</evidence>
<dbReference type="GO" id="GO:0044718">
    <property type="term" value="P:siderophore transmembrane transport"/>
    <property type="evidence" value="ECO:0007669"/>
    <property type="project" value="TreeGrafter"/>
</dbReference>
<feature type="domain" description="TonB-dependent receptor plug" evidence="8">
    <location>
        <begin position="142"/>
        <end position="220"/>
    </location>
</feature>
<evidence type="ECO:0000256" key="6">
    <source>
        <dbReference type="ARBA" id="ARBA00023136"/>
    </source>
</evidence>
<reference evidence="9" key="1">
    <citation type="submission" date="2023-07" db="EMBL/GenBank/DDBJ databases">
        <title>Genomic Encyclopedia of Type Strains, Phase IV (KMG-IV): sequencing the most valuable type-strain genomes for metagenomic binning, comparative biology and taxonomic classification.</title>
        <authorList>
            <person name="Goeker M."/>
        </authorList>
    </citation>
    <scope>NUCLEOTIDE SEQUENCE</scope>
    <source>
        <strain evidence="9">DSM 26174</strain>
    </source>
</reference>
<dbReference type="Gene3D" id="2.40.170.20">
    <property type="entry name" value="TonB-dependent receptor, beta-barrel domain"/>
    <property type="match status" value="1"/>
</dbReference>
<proteinExistence type="predicted"/>
<keyword evidence="10" id="KW-1185">Reference proteome</keyword>
<keyword evidence="2" id="KW-0813">Transport</keyword>
<accession>A0AAE4BRK6</accession>
<keyword evidence="3" id="KW-1134">Transmembrane beta strand</keyword>
<dbReference type="RefSeq" id="WP_309937380.1">
    <property type="nucleotide sequence ID" value="NZ_AP025305.1"/>
</dbReference>
<dbReference type="InterPro" id="IPR039426">
    <property type="entry name" value="TonB-dep_rcpt-like"/>
</dbReference>
<dbReference type="Proteomes" id="UP001185092">
    <property type="component" value="Unassembled WGS sequence"/>
</dbReference>
<dbReference type="GO" id="GO:0015344">
    <property type="term" value="F:siderophore uptake transmembrane transporter activity"/>
    <property type="evidence" value="ECO:0007669"/>
    <property type="project" value="TreeGrafter"/>
</dbReference>
<dbReference type="InterPro" id="IPR036942">
    <property type="entry name" value="Beta-barrel_TonB_sf"/>
</dbReference>
<dbReference type="GO" id="GO:0009279">
    <property type="term" value="C:cell outer membrane"/>
    <property type="evidence" value="ECO:0007669"/>
    <property type="project" value="UniProtKB-SubCell"/>
</dbReference>
<dbReference type="Pfam" id="PF13715">
    <property type="entry name" value="CarbopepD_reg_2"/>
    <property type="match status" value="1"/>
</dbReference>
<dbReference type="InterPro" id="IPR008969">
    <property type="entry name" value="CarboxyPept-like_regulatory"/>
</dbReference>
<dbReference type="PANTHER" id="PTHR30069">
    <property type="entry name" value="TONB-DEPENDENT OUTER MEMBRANE RECEPTOR"/>
    <property type="match status" value="1"/>
</dbReference>
<evidence type="ECO:0000313" key="10">
    <source>
        <dbReference type="Proteomes" id="UP001185092"/>
    </source>
</evidence>
<dbReference type="PANTHER" id="PTHR30069:SF29">
    <property type="entry name" value="HEMOGLOBIN AND HEMOGLOBIN-HAPTOGLOBIN-BINDING PROTEIN 1-RELATED"/>
    <property type="match status" value="1"/>
</dbReference>
<dbReference type="InterPro" id="IPR012910">
    <property type="entry name" value="Plug_dom"/>
</dbReference>
<keyword evidence="7" id="KW-0998">Cell outer membrane</keyword>
<comment type="subcellular location">
    <subcellularLocation>
        <location evidence="1">Cell outer membrane</location>
        <topology evidence="1">Multi-pass membrane protein</topology>
    </subcellularLocation>
</comment>
<dbReference type="Pfam" id="PF07715">
    <property type="entry name" value="Plug"/>
    <property type="match status" value="1"/>
</dbReference>
<dbReference type="InterPro" id="IPR037066">
    <property type="entry name" value="Plug_dom_sf"/>
</dbReference>
<evidence type="ECO:0000256" key="7">
    <source>
        <dbReference type="ARBA" id="ARBA00023237"/>
    </source>
</evidence>
<keyword evidence="5" id="KW-0732">Signal</keyword>
<dbReference type="Gene3D" id="2.170.130.10">
    <property type="entry name" value="TonB-dependent receptor, plug domain"/>
    <property type="match status" value="1"/>
</dbReference>
<evidence type="ECO:0000256" key="2">
    <source>
        <dbReference type="ARBA" id="ARBA00022448"/>
    </source>
</evidence>
<sequence length="772" mass="87507">MSRFILVLTLTIIINNKALAKKDVTLSGTIYDADNGETMIGATVAVRSLSTGTATNAYGFYSFSLPKGEYAVEVSFIGYQTQVVQISMNESQRMDIKLKPNQEQLDAIIVMAKKENDNITSERIGVEQLSPKELETIPVLFGEQDIIKALTLTPGVKTSGDGNGGMMVRGGTNSQNLILLDEAVIYNASHLAGFFSTFNSDAIKNLTLYKGTAPAKYGGRISSVMDVKMNEGSNQNYHIGGGIGLIASKLSLEGPIVKDKGSFLITGRRTYADLFMKLSPDEDINERKLYFYDLNLKANYQINENNRIYLSGYLGKDVMSSEDLFGLDWGNVTATLRWNKIWNSRLFSNTSLIYSEYNHDVRVSDNSSNIGYLSEITNFNLKHEFQYFIDNNSTLDFGAYFQNNTVLPGQLLVEGDTDTKPVNVLQRNIYEYGAYVNYSWEPNPHWSVSAGLRFAAFNLMGGGDFYTFEDGELVNTQYFESGEVVQEYYNLEPRFNLAYILNPSNSFKFSYTRNTQTVHLIENPTITTPTDIWISSSQNIQPEISDQLSLGYFKNLKDNEYQLSGEVYYRWLQNQMDLKDGANTRANEFLEGELLFGKGRSYGLELMMKKKSGRLNGWIAYTLSRTEKQIENINKGNWYPAKQDATHDLSIVALFELNPKWNLSATWVYNTGNAVTFPDGKYEIDGEIHYYYSERNSYRMPAYHRLDLGATCQLKKTEKFESSLSFSVYNAYGRKNAFVIQFKQDPDNPSKSITTRTHLFTYVPSITYNFRF</sequence>
<gene>
    <name evidence="9" type="ORF">HNQ88_000886</name>
</gene>
<keyword evidence="4" id="KW-0812">Transmembrane</keyword>
<organism evidence="9 10">
    <name type="scientific">Aureibacter tunicatorum</name>
    <dbReference type="NCBI Taxonomy" id="866807"/>
    <lineage>
        <taxon>Bacteria</taxon>
        <taxon>Pseudomonadati</taxon>
        <taxon>Bacteroidota</taxon>
        <taxon>Cytophagia</taxon>
        <taxon>Cytophagales</taxon>
        <taxon>Persicobacteraceae</taxon>
        <taxon>Aureibacter</taxon>
    </lineage>
</organism>
<dbReference type="EMBL" id="JAVDQD010000001">
    <property type="protein sequence ID" value="MDR6237910.1"/>
    <property type="molecule type" value="Genomic_DNA"/>
</dbReference>
<dbReference type="AlphaFoldDB" id="A0AAE4BRK6"/>